<reference evidence="2" key="3">
    <citation type="submission" date="2014-01" db="EMBL/GenBank/DDBJ databases">
        <title>Evolution of pathogenesis and genome organization in the Tremellales.</title>
        <authorList>
            <person name="Cuomo C."/>
            <person name="Litvintseva A."/>
            <person name="Heitman J."/>
            <person name="Chen Y."/>
            <person name="Sun S."/>
            <person name="Springer D."/>
            <person name="Dromer F."/>
            <person name="Young S."/>
            <person name="Zeng Q."/>
            <person name="Chapman S."/>
            <person name="Gujja S."/>
            <person name="Saif S."/>
            <person name="Birren B."/>
        </authorList>
    </citation>
    <scope>NUCLEOTIDE SEQUENCE</scope>
    <source>
        <strain evidence="2">CBS 10118</strain>
    </source>
</reference>
<dbReference type="RefSeq" id="XP_019046871.1">
    <property type="nucleotide sequence ID" value="XM_019190123.1"/>
</dbReference>
<reference evidence="3" key="2">
    <citation type="submission" date="2013-07" db="EMBL/GenBank/DDBJ databases">
        <authorList>
            <consortium name="The Broad Institute Genome Sequencing Platform"/>
            <person name="Cuomo C."/>
            <person name="Litvintseva A."/>
            <person name="Chen Y."/>
            <person name="Heitman J."/>
            <person name="Sun S."/>
            <person name="Springer D."/>
            <person name="Dromer F."/>
            <person name="Young S.K."/>
            <person name="Zeng Q."/>
            <person name="Gargeya S."/>
            <person name="Fitzgerald M."/>
            <person name="Abouelleil A."/>
            <person name="Alvarado L."/>
            <person name="Berlin A.M."/>
            <person name="Chapman S.B."/>
            <person name="Dewar J."/>
            <person name="Goldberg J."/>
            <person name="Griggs A."/>
            <person name="Gujja S."/>
            <person name="Hansen M."/>
            <person name="Howarth C."/>
            <person name="Imamovic A."/>
            <person name="Larimer J."/>
            <person name="McCowan C."/>
            <person name="Murphy C."/>
            <person name="Pearson M."/>
            <person name="Priest M."/>
            <person name="Roberts A."/>
            <person name="Saif S."/>
            <person name="Shea T."/>
            <person name="Sykes S."/>
            <person name="Wortman J."/>
            <person name="Nusbaum C."/>
            <person name="Birren B."/>
        </authorList>
    </citation>
    <scope>NUCLEOTIDE SEQUENCE</scope>
    <source>
        <strain evidence="3">CBS 10118</strain>
    </source>
</reference>
<dbReference type="EMBL" id="CP144541">
    <property type="protein sequence ID" value="WVW78149.1"/>
    <property type="molecule type" value="Genomic_DNA"/>
</dbReference>
<organism evidence="2">
    <name type="scientific">Kwoniella bestiolae CBS 10118</name>
    <dbReference type="NCBI Taxonomy" id="1296100"/>
    <lineage>
        <taxon>Eukaryota</taxon>
        <taxon>Fungi</taxon>
        <taxon>Dikarya</taxon>
        <taxon>Basidiomycota</taxon>
        <taxon>Agaricomycotina</taxon>
        <taxon>Tremellomycetes</taxon>
        <taxon>Tremellales</taxon>
        <taxon>Cryptococcaceae</taxon>
        <taxon>Kwoniella</taxon>
    </lineage>
</organism>
<feature type="compositionally biased region" description="Polar residues" evidence="1">
    <location>
        <begin position="25"/>
        <end position="34"/>
    </location>
</feature>
<dbReference type="AlphaFoldDB" id="A0A1B9G467"/>
<protein>
    <submittedName>
        <fullName evidence="2">Uncharacterized protein</fullName>
    </submittedName>
</protein>
<feature type="region of interest" description="Disordered" evidence="1">
    <location>
        <begin position="12"/>
        <end position="54"/>
    </location>
</feature>
<reference evidence="3" key="4">
    <citation type="submission" date="2024-02" db="EMBL/GenBank/DDBJ databases">
        <title>Comparative genomics of Cryptococcus and Kwoniella reveals pathogenesis evolution and contrasting modes of karyotype evolution via chromosome fusion or intercentromeric recombination.</title>
        <authorList>
            <person name="Coelho M.A."/>
            <person name="David-Palma M."/>
            <person name="Shea T."/>
            <person name="Bowers K."/>
            <person name="McGinley-Smith S."/>
            <person name="Mohammad A.W."/>
            <person name="Gnirke A."/>
            <person name="Yurkov A.M."/>
            <person name="Nowrousian M."/>
            <person name="Sun S."/>
            <person name="Cuomo C.A."/>
            <person name="Heitman J."/>
        </authorList>
    </citation>
    <scope>NUCLEOTIDE SEQUENCE</scope>
    <source>
        <strain evidence="3">CBS 10118</strain>
    </source>
</reference>
<gene>
    <name evidence="2" type="ORF">I302_03474</name>
    <name evidence="3" type="ORF">I302_100100</name>
</gene>
<dbReference type="KEGG" id="kbi:30207873"/>
<keyword evidence="4" id="KW-1185">Reference proteome</keyword>
<evidence type="ECO:0000313" key="3">
    <source>
        <dbReference type="EMBL" id="WVW78149.1"/>
    </source>
</evidence>
<sequence length="339" mass="37323">MTRNFCGLFRSSKSSTQFHPGPNRGYQSFGSTTTDQDEKSFVESASPPIATPPMTTPMTEIQNPSHILELPSEVRAQYLALFHGKILTINQNTASNIFGNLGSSADRELLNKVETIIINDLEGAKALATALDNDYLFRHSQGVISTCDHPSASILKIVSSISFGSSIIESIVSSSSLEYLHIHKILQAIGFMKNGNLKSYTAHGFWLYRSDCIPTSLESINIVFPDCPAATLHGEFCTCSDHCNILDFIVDMDIGQVDKELRGIRLHLINLPHICAPRITVDSLAELKIDSEGGEPVINEDGKVIDIRKTFKECSGWVENNFKVVDKDVERPCICCGKV</sequence>
<dbReference type="Proteomes" id="UP000092730">
    <property type="component" value="Chromosome 1"/>
</dbReference>
<dbReference type="OrthoDB" id="2566449at2759"/>
<dbReference type="GeneID" id="30207873"/>
<dbReference type="VEuPathDB" id="FungiDB:I302_03474"/>
<evidence type="ECO:0000256" key="1">
    <source>
        <dbReference type="SAM" id="MobiDB-lite"/>
    </source>
</evidence>
<dbReference type="EMBL" id="KI894020">
    <property type="protein sequence ID" value="OCF25801.1"/>
    <property type="molecule type" value="Genomic_DNA"/>
</dbReference>
<accession>A0A1B9G467</accession>
<name>A0A1B9G467_9TREE</name>
<proteinExistence type="predicted"/>
<evidence type="ECO:0000313" key="2">
    <source>
        <dbReference type="EMBL" id="OCF25801.1"/>
    </source>
</evidence>
<reference evidence="2" key="1">
    <citation type="submission" date="2013-07" db="EMBL/GenBank/DDBJ databases">
        <title>The Genome Sequence of Cryptococcus bestiolae CBS10118.</title>
        <authorList>
            <consortium name="The Broad Institute Genome Sequencing Platform"/>
            <person name="Cuomo C."/>
            <person name="Litvintseva A."/>
            <person name="Chen Y."/>
            <person name="Heitman J."/>
            <person name="Sun S."/>
            <person name="Springer D."/>
            <person name="Dromer F."/>
            <person name="Young S.K."/>
            <person name="Zeng Q."/>
            <person name="Gargeya S."/>
            <person name="Fitzgerald M."/>
            <person name="Abouelleil A."/>
            <person name="Alvarado L."/>
            <person name="Berlin A.M."/>
            <person name="Chapman S.B."/>
            <person name="Dewar J."/>
            <person name="Goldberg J."/>
            <person name="Griggs A."/>
            <person name="Gujja S."/>
            <person name="Hansen M."/>
            <person name="Howarth C."/>
            <person name="Imamovic A."/>
            <person name="Larimer J."/>
            <person name="McCowan C."/>
            <person name="Murphy C."/>
            <person name="Pearson M."/>
            <person name="Priest M."/>
            <person name="Roberts A."/>
            <person name="Saif S."/>
            <person name="Shea T."/>
            <person name="Sykes S."/>
            <person name="Wortman J."/>
            <person name="Nusbaum C."/>
            <person name="Birren B."/>
        </authorList>
    </citation>
    <scope>NUCLEOTIDE SEQUENCE [LARGE SCALE GENOMIC DNA]</scope>
    <source>
        <strain evidence="2">CBS 10118</strain>
    </source>
</reference>
<evidence type="ECO:0000313" key="4">
    <source>
        <dbReference type="Proteomes" id="UP000092730"/>
    </source>
</evidence>